<reference evidence="3" key="1">
    <citation type="submission" date="2018-09" db="EMBL/GenBank/DDBJ databases">
        <title>Murine metabolic-syndrome-specific gut microbial biobank.</title>
        <authorList>
            <person name="Liu C."/>
        </authorList>
    </citation>
    <scope>NUCLEOTIDE SEQUENCE</scope>
    <source>
        <strain evidence="3">D42-62</strain>
    </source>
</reference>
<dbReference type="PIRSF" id="PIRSF006661">
    <property type="entry name" value="PP-lp_UCP006661"/>
    <property type="match status" value="1"/>
</dbReference>
<dbReference type="InterPro" id="IPR005232">
    <property type="entry name" value="LarE"/>
</dbReference>
<dbReference type="NCBIfam" id="TIGR00268">
    <property type="entry name" value="ATP-dependent sacrificial sulfur transferase LarE"/>
    <property type="match status" value="1"/>
</dbReference>
<evidence type="ECO:0000259" key="2">
    <source>
        <dbReference type="Pfam" id="PF01171"/>
    </source>
</evidence>
<gene>
    <name evidence="3" type="primary">larE</name>
    <name evidence="3" type="ORF">D5281_16220</name>
</gene>
<dbReference type="PANTHER" id="PTHR43169:SF2">
    <property type="entry name" value="NAD_GMP SYNTHASE DOMAIN-CONTAINING PROTEIN"/>
    <property type="match status" value="1"/>
</dbReference>
<dbReference type="PANTHER" id="PTHR43169">
    <property type="entry name" value="EXSB FAMILY PROTEIN"/>
    <property type="match status" value="1"/>
</dbReference>
<dbReference type="InterPro" id="IPR052188">
    <property type="entry name" value="Ni-pincer_cofactor_biosynth"/>
</dbReference>
<dbReference type="SUPFAM" id="SSF52402">
    <property type="entry name" value="Adenine nucleotide alpha hydrolases-like"/>
    <property type="match status" value="1"/>
</dbReference>
<name>A0A9X5GTK2_9FIRM</name>
<feature type="active site" description="Nucleophile and sulfur donor" evidence="1">
    <location>
        <position position="183"/>
    </location>
</feature>
<dbReference type="Gene3D" id="3.40.50.620">
    <property type="entry name" value="HUPs"/>
    <property type="match status" value="1"/>
</dbReference>
<dbReference type="Proteomes" id="UP001154420">
    <property type="component" value="Unassembled WGS sequence"/>
</dbReference>
<dbReference type="Pfam" id="PF01171">
    <property type="entry name" value="ATP_bind_3"/>
    <property type="match status" value="1"/>
</dbReference>
<dbReference type="AlphaFoldDB" id="A0A9X5GTK2"/>
<dbReference type="InterPro" id="IPR011063">
    <property type="entry name" value="TilS/TtcA_N"/>
</dbReference>
<dbReference type="GO" id="GO:0016783">
    <property type="term" value="F:sulfurtransferase activity"/>
    <property type="evidence" value="ECO:0007669"/>
    <property type="project" value="InterPro"/>
</dbReference>
<keyword evidence="3" id="KW-0808">Transferase</keyword>
<keyword evidence="4" id="KW-1185">Reference proteome</keyword>
<comment type="caution">
    <text evidence="3">The sequence shown here is derived from an EMBL/GenBank/DDBJ whole genome shotgun (WGS) entry which is preliminary data.</text>
</comment>
<organism evidence="3 4">
    <name type="scientific">Parablautia muri</name>
    <dbReference type="NCBI Taxonomy" id="2320879"/>
    <lineage>
        <taxon>Bacteria</taxon>
        <taxon>Bacillati</taxon>
        <taxon>Bacillota</taxon>
        <taxon>Clostridia</taxon>
        <taxon>Lachnospirales</taxon>
        <taxon>Lachnospiraceae</taxon>
        <taxon>Parablautia</taxon>
    </lineage>
</organism>
<evidence type="ECO:0000313" key="4">
    <source>
        <dbReference type="Proteomes" id="UP001154420"/>
    </source>
</evidence>
<dbReference type="InterPro" id="IPR014729">
    <property type="entry name" value="Rossmann-like_a/b/a_fold"/>
</dbReference>
<protein>
    <submittedName>
        <fullName evidence="3">ATP-dependent sacrificial sulfur transferase LarE</fullName>
    </submittedName>
</protein>
<evidence type="ECO:0000313" key="3">
    <source>
        <dbReference type="EMBL" id="NBJ94091.1"/>
    </source>
</evidence>
<accession>A0A9X5GTK2</accession>
<dbReference type="OrthoDB" id="9776919at2"/>
<dbReference type="CDD" id="cd01990">
    <property type="entry name" value="LarE-like"/>
    <property type="match status" value="1"/>
</dbReference>
<evidence type="ECO:0000256" key="1">
    <source>
        <dbReference type="PIRSR" id="PIRSR006661-1"/>
    </source>
</evidence>
<feature type="domain" description="tRNA(Ile)-lysidine/2-thiocytidine synthase N-terminal" evidence="2">
    <location>
        <begin position="25"/>
        <end position="92"/>
    </location>
</feature>
<proteinExistence type="predicted"/>
<sequence>MIEDGYLVKKEKLLTLINQYVCEDIMVAFSGGVDSAFVLKMACNEAEKTGKQVYAVTIHTRLHPVKELEETKELCGEIGARHIILKVDELKEAGIMDNPVNRCYLCKKLIFLKIKEKAAELGIRTILEGTNEDDLHVYRPGIKALHELGIISPLADAGLCKKEVRALAAAYGLKTSSKPSAPCLATRFPYGTTLDYEKLAQVEQGEAYLKNLGLHNVRLRVHDDIARIEVDEDAFGVLTSHGKEIAVHLKELGYVYITLDLEGFRSGSMDVKLAL</sequence>
<dbReference type="EMBL" id="QZDT01000029">
    <property type="protein sequence ID" value="NBJ94091.1"/>
    <property type="molecule type" value="Genomic_DNA"/>
</dbReference>